<feature type="domain" description="Homeobox" evidence="8">
    <location>
        <begin position="589"/>
        <end position="649"/>
    </location>
</feature>
<feature type="region of interest" description="Disordered" evidence="7">
    <location>
        <begin position="1"/>
        <end position="155"/>
    </location>
</feature>
<dbReference type="InterPro" id="IPR001356">
    <property type="entry name" value="HD"/>
</dbReference>
<feature type="compositionally biased region" description="Low complexity" evidence="7">
    <location>
        <begin position="197"/>
        <end position="214"/>
    </location>
</feature>
<dbReference type="PANTHER" id="PTHR24333:SF5">
    <property type="entry name" value="VENT HOMEOBOX"/>
    <property type="match status" value="1"/>
</dbReference>
<feature type="compositionally biased region" description="Basic and acidic residues" evidence="7">
    <location>
        <begin position="503"/>
        <end position="513"/>
    </location>
</feature>
<organism evidence="9 11">
    <name type="scientific">Aplysia californica</name>
    <name type="common">California sea hare</name>
    <dbReference type="NCBI Taxonomy" id="6500"/>
    <lineage>
        <taxon>Eukaryota</taxon>
        <taxon>Metazoa</taxon>
        <taxon>Spiralia</taxon>
        <taxon>Lophotrochozoa</taxon>
        <taxon>Mollusca</taxon>
        <taxon>Gastropoda</taxon>
        <taxon>Heterobranchia</taxon>
        <taxon>Euthyneura</taxon>
        <taxon>Tectipleura</taxon>
        <taxon>Aplysiida</taxon>
        <taxon>Aplysioidea</taxon>
        <taxon>Aplysiidae</taxon>
        <taxon>Aplysia</taxon>
    </lineage>
</organism>
<evidence type="ECO:0000313" key="10">
    <source>
        <dbReference type="RefSeq" id="XP_012943860.1"/>
    </source>
</evidence>
<keyword evidence="2 5" id="KW-0238">DNA-binding</keyword>
<keyword evidence="4 5" id="KW-0539">Nucleus</keyword>
<evidence type="ECO:0000256" key="2">
    <source>
        <dbReference type="ARBA" id="ARBA00023125"/>
    </source>
</evidence>
<evidence type="ECO:0000256" key="6">
    <source>
        <dbReference type="RuleBase" id="RU000682"/>
    </source>
</evidence>
<dbReference type="Proteomes" id="UP000694888">
    <property type="component" value="Unplaced"/>
</dbReference>
<feature type="DNA-binding region" description="Homeobox" evidence="5">
    <location>
        <begin position="591"/>
        <end position="650"/>
    </location>
</feature>
<gene>
    <name evidence="10 11" type="primary">LOC101847307</name>
</gene>
<dbReference type="Gene3D" id="1.10.10.60">
    <property type="entry name" value="Homeodomain-like"/>
    <property type="match status" value="1"/>
</dbReference>
<dbReference type="CDD" id="cd00086">
    <property type="entry name" value="homeodomain"/>
    <property type="match status" value="1"/>
</dbReference>
<feature type="region of interest" description="Disordered" evidence="7">
    <location>
        <begin position="167"/>
        <end position="234"/>
    </location>
</feature>
<feature type="compositionally biased region" description="Low complexity" evidence="7">
    <location>
        <begin position="397"/>
        <end position="407"/>
    </location>
</feature>
<feature type="compositionally biased region" description="Basic and acidic residues" evidence="7">
    <location>
        <begin position="123"/>
        <end position="144"/>
    </location>
</feature>
<keyword evidence="3 5" id="KW-0371">Homeobox</keyword>
<keyword evidence="9" id="KW-1185">Reference proteome</keyword>
<feature type="compositionally biased region" description="Basic residues" evidence="7">
    <location>
        <begin position="451"/>
        <end position="462"/>
    </location>
</feature>
<feature type="compositionally biased region" description="Acidic residues" evidence="7">
    <location>
        <begin position="514"/>
        <end position="534"/>
    </location>
</feature>
<dbReference type="InterPro" id="IPR020479">
    <property type="entry name" value="HD_metazoa"/>
</dbReference>
<dbReference type="SUPFAM" id="SSF46689">
    <property type="entry name" value="Homeodomain-like"/>
    <property type="match status" value="1"/>
</dbReference>
<name>A0ABM1AAA3_APLCA</name>
<dbReference type="InterPro" id="IPR009057">
    <property type="entry name" value="Homeodomain-like_sf"/>
</dbReference>
<dbReference type="SMART" id="SM00389">
    <property type="entry name" value="HOX"/>
    <property type="match status" value="1"/>
</dbReference>
<dbReference type="PROSITE" id="PS50071">
    <property type="entry name" value="HOMEOBOX_2"/>
    <property type="match status" value="1"/>
</dbReference>
<evidence type="ECO:0000256" key="3">
    <source>
        <dbReference type="ARBA" id="ARBA00023155"/>
    </source>
</evidence>
<dbReference type="RefSeq" id="XP_012943860.1">
    <property type="nucleotide sequence ID" value="XM_013088406.2"/>
</dbReference>
<feature type="compositionally biased region" description="Acidic residues" evidence="7">
    <location>
        <begin position="83"/>
        <end position="95"/>
    </location>
</feature>
<evidence type="ECO:0000256" key="5">
    <source>
        <dbReference type="PROSITE-ProRule" id="PRU00108"/>
    </source>
</evidence>
<evidence type="ECO:0000313" key="11">
    <source>
        <dbReference type="RefSeq" id="XP_012943862.1"/>
    </source>
</evidence>
<feature type="compositionally biased region" description="Polar residues" evidence="7">
    <location>
        <begin position="363"/>
        <end position="377"/>
    </location>
</feature>
<feature type="region of interest" description="Disordered" evidence="7">
    <location>
        <begin position="487"/>
        <end position="591"/>
    </location>
</feature>
<feature type="compositionally biased region" description="Basic and acidic residues" evidence="7">
    <location>
        <begin position="71"/>
        <end position="82"/>
    </location>
</feature>
<evidence type="ECO:0000259" key="8">
    <source>
        <dbReference type="PROSITE" id="PS50071"/>
    </source>
</evidence>
<dbReference type="PRINTS" id="PR00024">
    <property type="entry name" value="HOMEOBOX"/>
</dbReference>
<dbReference type="RefSeq" id="XP_012943862.1">
    <property type="nucleotide sequence ID" value="XM_013088408.2"/>
</dbReference>
<dbReference type="InterPro" id="IPR017970">
    <property type="entry name" value="Homeobox_CS"/>
</dbReference>
<evidence type="ECO:0000256" key="1">
    <source>
        <dbReference type="ARBA" id="ARBA00004123"/>
    </source>
</evidence>
<feature type="compositionally biased region" description="Polar residues" evidence="7">
    <location>
        <begin position="538"/>
        <end position="551"/>
    </location>
</feature>
<proteinExistence type="predicted"/>
<comment type="subcellular location">
    <subcellularLocation>
        <location evidence="1 5 6">Nucleus</location>
    </subcellularLocation>
</comment>
<feature type="compositionally biased region" description="Polar residues" evidence="7">
    <location>
        <begin position="1"/>
        <end position="14"/>
    </location>
</feature>
<protein>
    <recommendedName>
        <fullName evidence="8">Homeobox domain-containing protein</fullName>
    </recommendedName>
</protein>
<evidence type="ECO:0000256" key="7">
    <source>
        <dbReference type="SAM" id="MobiDB-lite"/>
    </source>
</evidence>
<feature type="region of interest" description="Disordered" evidence="7">
    <location>
        <begin position="316"/>
        <end position="467"/>
    </location>
</feature>
<feature type="compositionally biased region" description="Polar residues" evidence="7">
    <location>
        <begin position="167"/>
        <end position="188"/>
    </location>
</feature>
<dbReference type="InterPro" id="IPR050848">
    <property type="entry name" value="Homeobox_TF"/>
</dbReference>
<dbReference type="Pfam" id="PF00046">
    <property type="entry name" value="Homeodomain"/>
    <property type="match status" value="1"/>
</dbReference>
<feature type="compositionally biased region" description="Pro residues" evidence="7">
    <location>
        <begin position="215"/>
        <end position="230"/>
    </location>
</feature>
<accession>A0ABM1AAA3</accession>
<feature type="compositionally biased region" description="Low complexity" evidence="7">
    <location>
        <begin position="316"/>
        <end position="342"/>
    </location>
</feature>
<evidence type="ECO:0000313" key="9">
    <source>
        <dbReference type="Proteomes" id="UP000694888"/>
    </source>
</evidence>
<dbReference type="PANTHER" id="PTHR24333">
    <property type="entry name" value="HOMEO BOX HB9 LIKE A-RELATED"/>
    <property type="match status" value="1"/>
</dbReference>
<dbReference type="PROSITE" id="PS00027">
    <property type="entry name" value="HOMEOBOX_1"/>
    <property type="match status" value="1"/>
</dbReference>
<sequence length="740" mass="81597">MASTHQTSKNSTGSRQKRAEKKAKKETISCDGGPDNMSTSAEENECTDETKTGRTSPNVSGGSKVRKNQRIVKESSGKRPESENDTEENEESESIADDRLKGHNSPSITRTNLHNNKTSPADLRQESARDEHSSEIPRQSDKYPQHLLTSEPLPAQNIIGHDVSFACSSSPKRQLPVSHTNKTPNFLNHPSHRKDSSSTSTSSVSPSSSPNRVASPPPPPPPPSLPPPPHSVLFPSAFMTPGKVPRFPDVHVIQNSVTPGESTLVPQGASTKNMPPQTATVIHNNKPLDNNYNNKSGCDNIPTNFLLSNYNSTINNNNNDNSSTNNNNNKANISNNNNNSNKNFDDSDSRDSEDARPLELTKKSSPNLAATATTPSRPSFLITDILAPSTAATTGEQQQQQHLQQQQQHRRLPLPFSSSQPPVSPRLPLHHQVGPLAQYGQPELLSPHSPLHPHPHHPHLPHPHPQLSAHFSVMSRELHSKLFSEAAHPHQHMAKSSLAAGAEGRDGKDKDDRNNDEDEDDDDDEEDIDVDDTAEQVARTTSAISFSSGENGKNFEADSDGEESTAESSGGTKRSRSRSGSPVLLVKAKKPRKARTAFTDHQLSVLEKTFERQKYLSVQDRMELAAKLNLTDTQVKTWYQNRRTKWKRQTAVGLELLAEAGNYAAVQRMLQTNPYWFTYHPQAASILSNLDALYFRNAENPMTHAHRPLLPRMFIHGLQQHVSQIPVPSSSTLYTPENRG</sequence>
<dbReference type="GeneID" id="101847307"/>
<evidence type="ECO:0000256" key="4">
    <source>
        <dbReference type="ARBA" id="ARBA00023242"/>
    </source>
</evidence>
<feature type="compositionally biased region" description="Basic and acidic residues" evidence="7">
    <location>
        <begin position="343"/>
        <end position="362"/>
    </location>
</feature>
<reference evidence="10 11" key="1">
    <citation type="submission" date="2025-05" db="UniProtKB">
        <authorList>
            <consortium name="RefSeq"/>
        </authorList>
    </citation>
    <scope>IDENTIFICATION</scope>
</reference>
<feature type="compositionally biased region" description="Polar residues" evidence="7">
    <location>
        <begin position="104"/>
        <end position="119"/>
    </location>
</feature>